<keyword evidence="2" id="KW-0255">Endonuclease</keyword>
<sequence length="1024" mass="114950">MTREISGLLRTLRGMDGDTPQPLVETVNFYGRRDGAPPQAEEDVVALLTDSDINSAVRVQFQLLISRWDSAADDSWTVSTQADTVKRRELIYKLLGFGEEAQKHLDTTYPRDPGAIVIEGTGGAWKPWYTTERQSERSFYSKAYTNVLVADPGWDSQGIGRLDAASTAVLRRLADPSWPESYQSKGLVVGFVQSGKTANFTGVIAKAIDAGYRLIIVLTGTVEILRRQTQRRLDMELVGVENILGGIDEHDEEQVARTDYYNDQDWRAGKFLRHGVPIHTIDSIPLVHRLSTFEGDYRRLRQGLSTLDFRAGRELVDRNRPLYDPINLFQSDVRLAVVKKNSTVLARLVDDLKEIRADLGEIPTLIIDDEADQASVNTKKQKSKTDEEKERSAINRRISDMLRVLKRAQYVGYTATPFANVFIDPDDSEDIFPKDFIVSLERPAGYMGARDFYDLEVDFAGQPKSIDNSNEKAFVRDLIAVNDPKRRREEIQSALDSFVLTGALKLFRSKETGQRFRHHTMLVHESVKQKEHETLRDEILDIWRKSNYDSAIGVERLRGLFNKDFAPVAAALHRRDVATAHSQSRPLPKKPPMPESFERLIAEGWIGSALDRIDRGTSVVIVVNGAAEKDYAQDSLNFEADDVWKILVGGTKLSRGFTVEGLTVSYYTRRTLQADTLMQMGRWFGFRRGYRDLVRLYIGRNVPAPGGKHVDLYEAFGAVVRDEEDFRAELERYANVTDTGHPQVRPEDIPPMVFQQVPWLKPTASSKMYNAELVRQGIGGQLVDFPLQPDRDGGRNNDMHFSAVQPILDLIQERGRFEYLDPGTGKISSYHGRYGIVPASTVRDAVAKFKWAPNWSFAPNLAFVDDIIKRGELQDFAVLLPDLEGVATRRIGQRPEELPIMRRRRRTDRPGFSGSSKRQRDAIETIAGKRIPIQGVDQLDESGGALAVQLHTQTRAAMLLTFALDTKDPDAEPARLPAEAVSPTDVATIFSWALPYAAAPGGRIGFRTRKSGGGAIIDRTDGDS</sequence>
<keyword evidence="2" id="KW-0540">Nuclease</keyword>
<comment type="caution">
    <text evidence="2">The sequence shown here is derived from an EMBL/GenBank/DDBJ whole genome shotgun (WGS) entry which is preliminary data.</text>
</comment>
<reference evidence="2 3" key="1">
    <citation type="submission" date="2016-06" db="EMBL/GenBank/DDBJ databases">
        <authorList>
            <person name="Sutton G."/>
            <person name="Brinkac L."/>
            <person name="Sanka R."/>
            <person name="Adams M."/>
            <person name="Lau E."/>
            <person name="Garcia-Basteiro A."/>
            <person name="Lopez-Varela E."/>
            <person name="Palencia S."/>
        </authorList>
    </citation>
    <scope>NUCLEOTIDE SEQUENCE [LARGE SCALE GENOMIC DNA]</scope>
    <source>
        <strain evidence="2 3">1164983.0</strain>
    </source>
</reference>
<dbReference type="Pfam" id="PF10593">
    <property type="entry name" value="Z1"/>
    <property type="match status" value="1"/>
</dbReference>
<accession>A0A853M6E5</accession>
<protein>
    <submittedName>
        <fullName evidence="2">Endonuclease</fullName>
    </submittedName>
</protein>
<keyword evidence="2" id="KW-0378">Hydrolase</keyword>
<dbReference type="Proteomes" id="UP000093894">
    <property type="component" value="Unassembled WGS sequence"/>
</dbReference>
<dbReference type="EMBL" id="LZLG01000043">
    <property type="protein sequence ID" value="OBJ62394.1"/>
    <property type="molecule type" value="Genomic_DNA"/>
</dbReference>
<gene>
    <name evidence="2" type="ORF">A5628_02920</name>
</gene>
<evidence type="ECO:0000313" key="2">
    <source>
        <dbReference type="EMBL" id="OBJ62394.1"/>
    </source>
</evidence>
<dbReference type="InterPro" id="IPR018310">
    <property type="entry name" value="Put_endonuclease_Z1-dom"/>
</dbReference>
<dbReference type="AlphaFoldDB" id="A0A853M6E5"/>
<name>A0A853M6E5_9MYCO</name>
<dbReference type="GO" id="GO:0004519">
    <property type="term" value="F:endonuclease activity"/>
    <property type="evidence" value="ECO:0007669"/>
    <property type="project" value="UniProtKB-KW"/>
</dbReference>
<feature type="domain" description="Putative endonuclease Z1" evidence="1">
    <location>
        <begin position="491"/>
        <end position="756"/>
    </location>
</feature>
<proteinExistence type="predicted"/>
<organism evidence="2 3">
    <name type="scientific">Mycobacterium colombiense</name>
    <dbReference type="NCBI Taxonomy" id="339268"/>
    <lineage>
        <taxon>Bacteria</taxon>
        <taxon>Bacillati</taxon>
        <taxon>Actinomycetota</taxon>
        <taxon>Actinomycetes</taxon>
        <taxon>Mycobacteriales</taxon>
        <taxon>Mycobacteriaceae</taxon>
        <taxon>Mycobacterium</taxon>
        <taxon>Mycobacterium avium complex (MAC)</taxon>
    </lineage>
</organism>
<evidence type="ECO:0000259" key="1">
    <source>
        <dbReference type="Pfam" id="PF10593"/>
    </source>
</evidence>
<evidence type="ECO:0000313" key="3">
    <source>
        <dbReference type="Proteomes" id="UP000093894"/>
    </source>
</evidence>